<evidence type="ECO:0000256" key="10">
    <source>
        <dbReference type="ARBA" id="ARBA00023180"/>
    </source>
</evidence>
<keyword evidence="8" id="KW-0333">Golgi apparatus</keyword>
<dbReference type="Pfam" id="PF01370">
    <property type="entry name" value="Epimerase"/>
    <property type="match status" value="1"/>
</dbReference>
<proteinExistence type="predicted"/>
<dbReference type="CDD" id="cd05230">
    <property type="entry name" value="UGD_SDR_e"/>
    <property type="match status" value="1"/>
</dbReference>
<keyword evidence="7" id="KW-0520">NAD</keyword>
<dbReference type="KEGG" id="mhu:Mhun_3080"/>
<dbReference type="EMBL" id="CP000254">
    <property type="protein sequence ID" value="ABD42767.1"/>
    <property type="molecule type" value="Genomic_DNA"/>
</dbReference>
<reference evidence="15" key="1">
    <citation type="journal article" date="2016" name="Stand. Genomic Sci.">
        <title>Complete genome sequence of Methanospirillum hungatei type strain JF1.</title>
        <authorList>
            <person name="Gunsalus R.P."/>
            <person name="Cook L.E."/>
            <person name="Crable B."/>
            <person name="Rohlin L."/>
            <person name="McDonald E."/>
            <person name="Mouttaki H."/>
            <person name="Sieber J.R."/>
            <person name="Poweleit N."/>
            <person name="Zhou H."/>
            <person name="Lapidus A.L."/>
            <person name="Daligault H.E."/>
            <person name="Land M."/>
            <person name="Gilna P."/>
            <person name="Ivanova N."/>
            <person name="Kyrpides N."/>
            <person name="Culley D.E."/>
            <person name="McInerney M.J."/>
        </authorList>
    </citation>
    <scope>NUCLEOTIDE SEQUENCE [LARGE SCALE GENOMIC DNA]</scope>
    <source>
        <strain evidence="15">ATCC 27890 / DSM 864 / NBRC 100397 / JF-1</strain>
    </source>
</reference>
<evidence type="ECO:0000256" key="6">
    <source>
        <dbReference type="ARBA" id="ARBA00022989"/>
    </source>
</evidence>
<evidence type="ECO:0000313" key="14">
    <source>
        <dbReference type="EMBL" id="ABD42767.1"/>
    </source>
</evidence>
<dbReference type="InterPro" id="IPR044516">
    <property type="entry name" value="UXS-like"/>
</dbReference>
<evidence type="ECO:0000313" key="15">
    <source>
        <dbReference type="Proteomes" id="UP000001941"/>
    </source>
</evidence>
<dbReference type="GO" id="GO:0070403">
    <property type="term" value="F:NAD+ binding"/>
    <property type="evidence" value="ECO:0007669"/>
    <property type="project" value="InterPro"/>
</dbReference>
<gene>
    <name evidence="14" type="ordered locus">Mhun_3080</name>
</gene>
<dbReference type="FunFam" id="3.40.50.720:FF:000065">
    <property type="entry name" value="UDP-glucuronic acid decarboxylase 1"/>
    <property type="match status" value="1"/>
</dbReference>
<evidence type="ECO:0000256" key="1">
    <source>
        <dbReference type="ARBA" id="ARBA00001911"/>
    </source>
</evidence>
<dbReference type="HOGENOM" id="CLU_007383_4_0_2"/>
<evidence type="ECO:0000256" key="4">
    <source>
        <dbReference type="ARBA" id="ARBA00022793"/>
    </source>
</evidence>
<evidence type="ECO:0000256" key="3">
    <source>
        <dbReference type="ARBA" id="ARBA00022692"/>
    </source>
</evidence>
<dbReference type="GeneID" id="3922338"/>
<dbReference type="Gene3D" id="3.40.50.720">
    <property type="entry name" value="NAD(P)-binding Rossmann-like Domain"/>
    <property type="match status" value="1"/>
</dbReference>
<accession>Q2FS11</accession>
<comment type="cofactor">
    <cofactor evidence="1">
        <name>NAD(+)</name>
        <dbReference type="ChEBI" id="CHEBI:57540"/>
    </cofactor>
</comment>
<dbReference type="OrthoDB" id="4907at2157"/>
<dbReference type="GO" id="GO:0048040">
    <property type="term" value="F:UDP-glucuronate decarboxylase activity"/>
    <property type="evidence" value="ECO:0007669"/>
    <property type="project" value="TreeGrafter"/>
</dbReference>
<evidence type="ECO:0000256" key="12">
    <source>
        <dbReference type="ARBA" id="ARBA00037859"/>
    </source>
</evidence>
<keyword evidence="4" id="KW-0210">Decarboxylase</keyword>
<feature type="domain" description="NAD-dependent epimerase/dehydratase" evidence="13">
    <location>
        <begin position="27"/>
        <end position="266"/>
    </location>
</feature>
<keyword evidence="9" id="KW-0472">Membrane</keyword>
<dbReference type="Proteomes" id="UP000001941">
    <property type="component" value="Chromosome"/>
</dbReference>
<dbReference type="PANTHER" id="PTHR43078">
    <property type="entry name" value="UDP-GLUCURONIC ACID DECARBOXYLASE-RELATED"/>
    <property type="match status" value="1"/>
</dbReference>
<dbReference type="PANTHER" id="PTHR43078:SF6">
    <property type="entry name" value="UDP-GLUCURONIC ACID DECARBOXYLASE 1"/>
    <property type="match status" value="1"/>
</dbReference>
<name>Q2FS11_METHJ</name>
<comment type="subcellular location">
    <subcellularLocation>
        <location evidence="2">Golgi apparatus membrane</location>
        <topology evidence="2">Single-pass type II membrane protein</topology>
    </subcellularLocation>
    <subcellularLocation>
        <location evidence="12">Golgi apparatus</location>
        <location evidence="12">Golgi stack membrane</location>
    </subcellularLocation>
</comment>
<organism evidence="14 15">
    <name type="scientific">Methanospirillum hungatei JF-1 (strain ATCC 27890 / DSM 864 / NBRC 100397 / JF-1)</name>
    <dbReference type="NCBI Taxonomy" id="323259"/>
    <lineage>
        <taxon>Archaea</taxon>
        <taxon>Methanobacteriati</taxon>
        <taxon>Methanobacteriota</taxon>
        <taxon>Stenosarchaea group</taxon>
        <taxon>Methanomicrobia</taxon>
        <taxon>Methanomicrobiales</taxon>
        <taxon>Methanospirillaceae</taxon>
        <taxon>Methanospirillum</taxon>
    </lineage>
</organism>
<dbReference type="SUPFAM" id="SSF51735">
    <property type="entry name" value="NAD(P)-binding Rossmann-fold domains"/>
    <property type="match status" value="1"/>
</dbReference>
<dbReference type="GO" id="GO:0005737">
    <property type="term" value="C:cytoplasm"/>
    <property type="evidence" value="ECO:0007669"/>
    <property type="project" value="TreeGrafter"/>
</dbReference>
<evidence type="ECO:0000256" key="8">
    <source>
        <dbReference type="ARBA" id="ARBA00023034"/>
    </source>
</evidence>
<dbReference type="EnsemblBacteria" id="ABD42767">
    <property type="protein sequence ID" value="ABD42767"/>
    <property type="gene ID" value="Mhun_3080"/>
</dbReference>
<dbReference type="RefSeq" id="WP_011450018.1">
    <property type="nucleotide sequence ID" value="NC_007796.1"/>
</dbReference>
<keyword evidence="10" id="KW-0325">Glycoprotein</keyword>
<evidence type="ECO:0000259" key="13">
    <source>
        <dbReference type="Pfam" id="PF01370"/>
    </source>
</evidence>
<keyword evidence="5" id="KW-0735">Signal-anchor</keyword>
<keyword evidence="6" id="KW-1133">Transmembrane helix</keyword>
<keyword evidence="11" id="KW-0456">Lyase</keyword>
<dbReference type="GO" id="GO:0042732">
    <property type="term" value="P:D-xylose metabolic process"/>
    <property type="evidence" value="ECO:0007669"/>
    <property type="project" value="InterPro"/>
</dbReference>
<evidence type="ECO:0000256" key="11">
    <source>
        <dbReference type="ARBA" id="ARBA00023239"/>
    </source>
</evidence>
<evidence type="ECO:0000256" key="2">
    <source>
        <dbReference type="ARBA" id="ARBA00004323"/>
    </source>
</evidence>
<evidence type="ECO:0000256" key="9">
    <source>
        <dbReference type="ARBA" id="ARBA00023136"/>
    </source>
</evidence>
<dbReference type="AlphaFoldDB" id="Q2FS11"/>
<dbReference type="InterPro" id="IPR036291">
    <property type="entry name" value="NAD(P)-bd_dom_sf"/>
</dbReference>
<sequence>MASHIIEEGIEKIINNTNDLSFDNKRVLITGGSGFLGSWLCDALIRKGAEVICLDNYASGRKENTDHLLGDPSFTRVDHDISIPYIPEKPVDLVMHLASRASPLEFTDYPIQILKSNTIGTMNALGIAKNSGARFLFTSTSEIYGEAQVFPTPETYRGNVNTLGIRGCYDEAKRAGEAFCMAYHRQHHLDVRIVRIFNTYGPRMRSDGLYGRVIPRFLDQAQKNQPITIFGDGSQTRSFCYVTDQVTGLLKLAGYDGIDGSVINIGNPLEMSVLSLAEKIIEITESQSSISYHPLPPDDPSRRFPDISKAAEVLKWKPQISLDYGLRAMIAVS</sequence>
<dbReference type="InParanoid" id="Q2FS11"/>
<dbReference type="STRING" id="323259.Mhun_3080"/>
<keyword evidence="3" id="KW-0812">Transmembrane</keyword>
<protein>
    <submittedName>
        <fullName evidence="14">NAD-dependent epimerase/dehydratase</fullName>
    </submittedName>
</protein>
<evidence type="ECO:0000256" key="5">
    <source>
        <dbReference type="ARBA" id="ARBA00022968"/>
    </source>
</evidence>
<dbReference type="InterPro" id="IPR001509">
    <property type="entry name" value="Epimerase_deHydtase"/>
</dbReference>
<dbReference type="eggNOG" id="arCOG01369">
    <property type="taxonomic scope" value="Archaea"/>
</dbReference>
<keyword evidence="15" id="KW-1185">Reference proteome</keyword>
<evidence type="ECO:0000256" key="7">
    <source>
        <dbReference type="ARBA" id="ARBA00023027"/>
    </source>
</evidence>